<dbReference type="AlphaFoldDB" id="A0A5C3MWJ5"/>
<proteinExistence type="predicted"/>
<gene>
    <name evidence="1" type="ORF">OE88DRAFT_1662845</name>
</gene>
<protein>
    <recommendedName>
        <fullName evidence="3">F-box domain-containing protein</fullName>
    </recommendedName>
</protein>
<evidence type="ECO:0008006" key="3">
    <source>
        <dbReference type="Google" id="ProtNLM"/>
    </source>
</evidence>
<evidence type="ECO:0000313" key="2">
    <source>
        <dbReference type="Proteomes" id="UP000305948"/>
    </source>
</evidence>
<sequence length="222" mass="25442">MSQLKSISLCVPVPDMHERSSWVVLHNLESVTFRRSPVDCVTAVLKRLFGVYSTAHTLAFMQPLLKCHEIAKFDFRQIYVTTERDDEVEAFAEAWPRIEELLLCAPVNPRSVIVLAVKCPNLRRLQFLDINLATVPSLESIAHIRPHGLERLHTEHVSAVDLESSARFLERLFPSIAKVFYGNEDGAVELYPFLLRMMRDREDAEFLLESAQADVYLEEDSE</sequence>
<evidence type="ECO:0000313" key="1">
    <source>
        <dbReference type="EMBL" id="TFK49333.1"/>
    </source>
</evidence>
<name>A0A5C3MWJ5_9AGAM</name>
<dbReference type="STRING" id="5364.A0A5C3MWJ5"/>
<reference evidence="1 2" key="1">
    <citation type="journal article" date="2019" name="Nat. Ecol. Evol.">
        <title>Megaphylogeny resolves global patterns of mushroom evolution.</title>
        <authorList>
            <person name="Varga T."/>
            <person name="Krizsan K."/>
            <person name="Foldi C."/>
            <person name="Dima B."/>
            <person name="Sanchez-Garcia M."/>
            <person name="Sanchez-Ramirez S."/>
            <person name="Szollosi G.J."/>
            <person name="Szarkandi J.G."/>
            <person name="Papp V."/>
            <person name="Albert L."/>
            <person name="Andreopoulos W."/>
            <person name="Angelini C."/>
            <person name="Antonin V."/>
            <person name="Barry K.W."/>
            <person name="Bougher N.L."/>
            <person name="Buchanan P."/>
            <person name="Buyck B."/>
            <person name="Bense V."/>
            <person name="Catcheside P."/>
            <person name="Chovatia M."/>
            <person name="Cooper J."/>
            <person name="Damon W."/>
            <person name="Desjardin D."/>
            <person name="Finy P."/>
            <person name="Geml J."/>
            <person name="Haridas S."/>
            <person name="Hughes K."/>
            <person name="Justo A."/>
            <person name="Karasinski D."/>
            <person name="Kautmanova I."/>
            <person name="Kiss B."/>
            <person name="Kocsube S."/>
            <person name="Kotiranta H."/>
            <person name="LaButti K.M."/>
            <person name="Lechner B.E."/>
            <person name="Liimatainen K."/>
            <person name="Lipzen A."/>
            <person name="Lukacs Z."/>
            <person name="Mihaltcheva S."/>
            <person name="Morgado L.N."/>
            <person name="Niskanen T."/>
            <person name="Noordeloos M.E."/>
            <person name="Ohm R.A."/>
            <person name="Ortiz-Santana B."/>
            <person name="Ovrebo C."/>
            <person name="Racz N."/>
            <person name="Riley R."/>
            <person name="Savchenko A."/>
            <person name="Shiryaev A."/>
            <person name="Soop K."/>
            <person name="Spirin V."/>
            <person name="Szebenyi C."/>
            <person name="Tomsovsky M."/>
            <person name="Tulloss R.E."/>
            <person name="Uehling J."/>
            <person name="Grigoriev I.V."/>
            <person name="Vagvolgyi C."/>
            <person name="Papp T."/>
            <person name="Martin F.M."/>
            <person name="Miettinen O."/>
            <person name="Hibbett D.S."/>
            <person name="Nagy L.G."/>
        </authorList>
    </citation>
    <scope>NUCLEOTIDE SEQUENCE [LARGE SCALE GENOMIC DNA]</scope>
    <source>
        <strain evidence="1 2">OMC1185</strain>
    </source>
</reference>
<dbReference type="OrthoDB" id="2841072at2759"/>
<dbReference type="InterPro" id="IPR032675">
    <property type="entry name" value="LRR_dom_sf"/>
</dbReference>
<accession>A0A5C3MWJ5</accession>
<dbReference type="Proteomes" id="UP000305948">
    <property type="component" value="Unassembled WGS sequence"/>
</dbReference>
<dbReference type="Gene3D" id="3.80.10.10">
    <property type="entry name" value="Ribonuclease Inhibitor"/>
    <property type="match status" value="1"/>
</dbReference>
<dbReference type="EMBL" id="ML213516">
    <property type="protein sequence ID" value="TFK49333.1"/>
    <property type="molecule type" value="Genomic_DNA"/>
</dbReference>
<keyword evidence="2" id="KW-1185">Reference proteome</keyword>
<organism evidence="1 2">
    <name type="scientific">Heliocybe sulcata</name>
    <dbReference type="NCBI Taxonomy" id="5364"/>
    <lineage>
        <taxon>Eukaryota</taxon>
        <taxon>Fungi</taxon>
        <taxon>Dikarya</taxon>
        <taxon>Basidiomycota</taxon>
        <taxon>Agaricomycotina</taxon>
        <taxon>Agaricomycetes</taxon>
        <taxon>Gloeophyllales</taxon>
        <taxon>Gloeophyllaceae</taxon>
        <taxon>Heliocybe</taxon>
    </lineage>
</organism>